<dbReference type="GO" id="GO:0003908">
    <property type="term" value="F:methylated-DNA-[protein]-cysteine S-methyltransferase activity"/>
    <property type="evidence" value="ECO:0007669"/>
    <property type="project" value="UniProtKB-UniRule"/>
</dbReference>
<dbReference type="PROSITE" id="PS00374">
    <property type="entry name" value="MGMT"/>
    <property type="match status" value="1"/>
</dbReference>
<feature type="active site" description="Nucleophile; methyl group acceptor" evidence="9">
    <location>
        <position position="132"/>
    </location>
</feature>
<evidence type="ECO:0000256" key="3">
    <source>
        <dbReference type="ARBA" id="ARBA00022490"/>
    </source>
</evidence>
<dbReference type="InterPro" id="IPR001497">
    <property type="entry name" value="MethylDNA_cys_MeTrfase_AS"/>
</dbReference>
<comment type="caution">
    <text evidence="12">The sequence shown here is derived from an EMBL/GenBank/DDBJ whole genome shotgun (WGS) entry which is preliminary data.</text>
</comment>
<evidence type="ECO:0000256" key="7">
    <source>
        <dbReference type="ARBA" id="ARBA00023204"/>
    </source>
</evidence>
<comment type="subcellular location">
    <subcellularLocation>
        <location evidence="9">Cytoplasm</location>
    </subcellularLocation>
</comment>
<keyword evidence="3 9" id="KW-0963">Cytoplasm</keyword>
<dbReference type="InterPro" id="IPR023546">
    <property type="entry name" value="MGMT"/>
</dbReference>
<dbReference type="HAMAP" id="MF_00772">
    <property type="entry name" value="OGT"/>
    <property type="match status" value="1"/>
</dbReference>
<evidence type="ECO:0000256" key="1">
    <source>
        <dbReference type="ARBA" id="ARBA00001286"/>
    </source>
</evidence>
<comment type="catalytic activity">
    <reaction evidence="8 9">
        <text>a 6-O-methyl-2'-deoxyguanosine in DNA + L-cysteinyl-[protein] = S-methyl-L-cysteinyl-[protein] + a 2'-deoxyguanosine in DNA</text>
        <dbReference type="Rhea" id="RHEA:24000"/>
        <dbReference type="Rhea" id="RHEA-COMP:10131"/>
        <dbReference type="Rhea" id="RHEA-COMP:10132"/>
        <dbReference type="Rhea" id="RHEA-COMP:11367"/>
        <dbReference type="Rhea" id="RHEA-COMP:11368"/>
        <dbReference type="ChEBI" id="CHEBI:29950"/>
        <dbReference type="ChEBI" id="CHEBI:82612"/>
        <dbReference type="ChEBI" id="CHEBI:85445"/>
        <dbReference type="ChEBI" id="CHEBI:85448"/>
        <dbReference type="EC" id="2.1.1.63"/>
    </reaction>
</comment>
<organism evidence="12 13">
    <name type="scientific">Arthrobacter livingstonensis</name>
    <dbReference type="NCBI Taxonomy" id="670078"/>
    <lineage>
        <taxon>Bacteria</taxon>
        <taxon>Bacillati</taxon>
        <taxon>Actinomycetota</taxon>
        <taxon>Actinomycetes</taxon>
        <taxon>Micrococcales</taxon>
        <taxon>Micrococcaceae</taxon>
        <taxon>Arthrobacter</taxon>
    </lineage>
</organism>
<feature type="domain" description="Methylguanine DNA methyltransferase ribonuclease-like" evidence="11">
    <location>
        <begin position="4"/>
        <end position="77"/>
    </location>
</feature>
<sequence>MMLRHIVFDSPIGPLTAVGNDAGLVAVYMAEHRRRPGWETLGERVPASDSPVLAAAVEQLGEYFTGGRREFSVPLAPAGNPFQHRVWDALRQIPFGELRTYGDLAAMLGDRSMAQAVGSANGRNPISIIVPCHRVVGADGSLVGYAGGLERKQFLLELENPSRVQTEALF</sequence>
<dbReference type="InterPro" id="IPR008332">
    <property type="entry name" value="MethylG_MeTrfase_N"/>
</dbReference>
<keyword evidence="13" id="KW-1185">Reference proteome</keyword>
<dbReference type="NCBIfam" id="TIGR00589">
    <property type="entry name" value="ogt"/>
    <property type="match status" value="1"/>
</dbReference>
<dbReference type="Pfam" id="PF02870">
    <property type="entry name" value="Methyltransf_1N"/>
    <property type="match status" value="1"/>
</dbReference>
<dbReference type="Proteomes" id="UP000247832">
    <property type="component" value="Unassembled WGS sequence"/>
</dbReference>
<accession>A0A2V5L685</accession>
<evidence type="ECO:0000256" key="8">
    <source>
        <dbReference type="ARBA" id="ARBA00049348"/>
    </source>
</evidence>
<dbReference type="OrthoDB" id="9802228at2"/>
<keyword evidence="6 9" id="KW-0227">DNA damage</keyword>
<dbReference type="SUPFAM" id="SSF53155">
    <property type="entry name" value="Methylated DNA-protein cysteine methyltransferase domain"/>
    <property type="match status" value="1"/>
</dbReference>
<dbReference type="SUPFAM" id="SSF46767">
    <property type="entry name" value="Methylated DNA-protein cysteine methyltransferase, C-terminal domain"/>
    <property type="match status" value="1"/>
</dbReference>
<dbReference type="InterPro" id="IPR036388">
    <property type="entry name" value="WH-like_DNA-bd_sf"/>
</dbReference>
<dbReference type="RefSeq" id="WP_110501841.1">
    <property type="nucleotide sequence ID" value="NZ_QJVD01000017.1"/>
</dbReference>
<evidence type="ECO:0000256" key="9">
    <source>
        <dbReference type="HAMAP-Rule" id="MF_00772"/>
    </source>
</evidence>
<dbReference type="EC" id="2.1.1.63" evidence="9"/>
<dbReference type="PANTHER" id="PTHR10815:SF5">
    <property type="entry name" value="METHYLATED-DNA--PROTEIN-CYSTEINE METHYLTRANSFERASE"/>
    <property type="match status" value="1"/>
</dbReference>
<evidence type="ECO:0000259" key="11">
    <source>
        <dbReference type="Pfam" id="PF02870"/>
    </source>
</evidence>
<dbReference type="Gene3D" id="3.30.160.70">
    <property type="entry name" value="Methylated DNA-protein cysteine methyltransferase domain"/>
    <property type="match status" value="1"/>
</dbReference>
<evidence type="ECO:0000256" key="6">
    <source>
        <dbReference type="ARBA" id="ARBA00022763"/>
    </source>
</evidence>
<dbReference type="InterPro" id="IPR014048">
    <property type="entry name" value="MethylDNA_cys_MeTrfase_DNA-bd"/>
</dbReference>
<dbReference type="AlphaFoldDB" id="A0A2V5L685"/>
<dbReference type="FunFam" id="1.10.10.10:FF:000214">
    <property type="entry name" value="Methylated-DNA--protein-cysteine methyltransferase"/>
    <property type="match status" value="1"/>
</dbReference>
<dbReference type="EMBL" id="QJVD01000017">
    <property type="protein sequence ID" value="PYI66132.1"/>
    <property type="molecule type" value="Genomic_DNA"/>
</dbReference>
<dbReference type="GO" id="GO:0032259">
    <property type="term" value="P:methylation"/>
    <property type="evidence" value="ECO:0007669"/>
    <property type="project" value="UniProtKB-KW"/>
</dbReference>
<keyword evidence="4 9" id="KW-0489">Methyltransferase</keyword>
<comment type="function">
    <text evidence="9">Involved in the cellular defense against the biological effects of O6-methylguanine (O6-MeG) and O4-methylthymine (O4-MeT) in DNA. Repairs the methylated nucleobase in DNA by stoichiometrically transferring the methyl group to a cysteine residue in the enzyme. This is a suicide reaction: the enzyme is irreversibly inactivated.</text>
</comment>
<keyword evidence="5 9" id="KW-0808">Transferase</keyword>
<feature type="domain" description="Methylated-DNA-[protein]-cysteine S-methyltransferase DNA binding" evidence="10">
    <location>
        <begin position="81"/>
        <end position="160"/>
    </location>
</feature>
<dbReference type="InterPro" id="IPR036631">
    <property type="entry name" value="MGMT_N_sf"/>
</dbReference>
<evidence type="ECO:0000313" key="13">
    <source>
        <dbReference type="Proteomes" id="UP000247832"/>
    </source>
</evidence>
<dbReference type="Gene3D" id="1.10.10.10">
    <property type="entry name" value="Winged helix-like DNA-binding domain superfamily/Winged helix DNA-binding domain"/>
    <property type="match status" value="1"/>
</dbReference>
<comment type="miscellaneous">
    <text evidence="9">This enzyme catalyzes only one turnover and therefore is not strictly catalytic. According to one definition, an enzyme is a biocatalyst that acts repeatedly and over many reaction cycles.</text>
</comment>
<protein>
    <recommendedName>
        <fullName evidence="9">Methylated-DNA--protein-cysteine methyltransferase</fullName>
        <ecNumber evidence="9">2.1.1.63</ecNumber>
    </recommendedName>
    <alternativeName>
        <fullName evidence="9">6-O-methylguanine-DNA methyltransferase</fullName>
        <shortName evidence="9">MGMT</shortName>
    </alternativeName>
    <alternativeName>
        <fullName evidence="9">O-6-methylguanine-DNA-alkyltransferase</fullName>
    </alternativeName>
</protein>
<comment type="catalytic activity">
    <reaction evidence="1 9">
        <text>a 4-O-methyl-thymidine in DNA + L-cysteinyl-[protein] = a thymidine in DNA + S-methyl-L-cysteinyl-[protein]</text>
        <dbReference type="Rhea" id="RHEA:53428"/>
        <dbReference type="Rhea" id="RHEA-COMP:10131"/>
        <dbReference type="Rhea" id="RHEA-COMP:10132"/>
        <dbReference type="Rhea" id="RHEA-COMP:13555"/>
        <dbReference type="Rhea" id="RHEA-COMP:13556"/>
        <dbReference type="ChEBI" id="CHEBI:29950"/>
        <dbReference type="ChEBI" id="CHEBI:82612"/>
        <dbReference type="ChEBI" id="CHEBI:137386"/>
        <dbReference type="ChEBI" id="CHEBI:137387"/>
        <dbReference type="EC" id="2.1.1.63"/>
    </reaction>
</comment>
<evidence type="ECO:0000256" key="2">
    <source>
        <dbReference type="ARBA" id="ARBA00008711"/>
    </source>
</evidence>
<dbReference type="GO" id="GO:0006307">
    <property type="term" value="P:DNA alkylation repair"/>
    <property type="evidence" value="ECO:0007669"/>
    <property type="project" value="UniProtKB-UniRule"/>
</dbReference>
<name>A0A2V5L685_9MICC</name>
<dbReference type="GO" id="GO:0005737">
    <property type="term" value="C:cytoplasm"/>
    <property type="evidence" value="ECO:0007669"/>
    <property type="project" value="UniProtKB-SubCell"/>
</dbReference>
<evidence type="ECO:0000256" key="5">
    <source>
        <dbReference type="ARBA" id="ARBA00022679"/>
    </source>
</evidence>
<evidence type="ECO:0000256" key="4">
    <source>
        <dbReference type="ARBA" id="ARBA00022603"/>
    </source>
</evidence>
<evidence type="ECO:0000313" key="12">
    <source>
        <dbReference type="EMBL" id="PYI66132.1"/>
    </source>
</evidence>
<dbReference type="PANTHER" id="PTHR10815">
    <property type="entry name" value="METHYLATED-DNA--PROTEIN-CYSTEINE METHYLTRANSFERASE"/>
    <property type="match status" value="1"/>
</dbReference>
<reference evidence="12 13" key="1">
    <citation type="submission" date="2018-05" db="EMBL/GenBank/DDBJ databases">
        <title>Genetic diversity of glacier-inhabiting Cryobacterium bacteria in China and description of Cryobacterium mengkeensis sp. nov. and Arthrobacter glacialis sp. nov.</title>
        <authorList>
            <person name="Liu Q."/>
            <person name="Xin Y.-H."/>
        </authorList>
    </citation>
    <scope>NUCLEOTIDE SEQUENCE [LARGE SCALE GENOMIC DNA]</scope>
    <source>
        <strain evidence="12 13">LI2</strain>
    </source>
</reference>
<comment type="similarity">
    <text evidence="2 9">Belongs to the MGMT family.</text>
</comment>
<evidence type="ECO:0000259" key="10">
    <source>
        <dbReference type="Pfam" id="PF01035"/>
    </source>
</evidence>
<dbReference type="Pfam" id="PF01035">
    <property type="entry name" value="DNA_binding_1"/>
    <property type="match status" value="1"/>
</dbReference>
<proteinExistence type="inferred from homology"/>
<dbReference type="InterPro" id="IPR036217">
    <property type="entry name" value="MethylDNA_cys_MeTrfase_DNAb"/>
</dbReference>
<keyword evidence="7 9" id="KW-0234">DNA repair</keyword>
<dbReference type="CDD" id="cd06445">
    <property type="entry name" value="ATase"/>
    <property type="match status" value="1"/>
</dbReference>
<gene>
    <name evidence="12" type="ORF">CVV68_15130</name>
</gene>